<dbReference type="SUPFAM" id="SSF46689">
    <property type="entry name" value="Homeodomain-like"/>
    <property type="match status" value="1"/>
</dbReference>
<dbReference type="SUPFAM" id="SSF48498">
    <property type="entry name" value="Tetracyclin repressor-like, C-terminal domain"/>
    <property type="match status" value="1"/>
</dbReference>
<dbReference type="InterPro" id="IPR036271">
    <property type="entry name" value="Tet_transcr_reg_TetR-rel_C_sf"/>
</dbReference>
<dbReference type="PANTHER" id="PTHR30055:SF151">
    <property type="entry name" value="TRANSCRIPTIONAL REGULATORY PROTEIN"/>
    <property type="match status" value="1"/>
</dbReference>
<dbReference type="PRINTS" id="PR00400">
    <property type="entry name" value="TETREPRESSOR"/>
</dbReference>
<dbReference type="InterPro" id="IPR003012">
    <property type="entry name" value="Tet_transcr_reg_TetR"/>
</dbReference>
<gene>
    <name evidence="8" type="ORF">POL72_15300</name>
</gene>
<dbReference type="Pfam" id="PF02909">
    <property type="entry name" value="TetR_C_1"/>
    <property type="match status" value="1"/>
</dbReference>
<evidence type="ECO:0000256" key="3">
    <source>
        <dbReference type="ARBA" id="ARBA00023015"/>
    </source>
</evidence>
<evidence type="ECO:0000259" key="7">
    <source>
        <dbReference type="PROSITE" id="PS50977"/>
    </source>
</evidence>
<comment type="caution">
    <text evidence="8">The sequence shown here is derived from an EMBL/GenBank/DDBJ whole genome shotgun (WGS) entry which is preliminary data.</text>
</comment>
<dbReference type="PROSITE" id="PS50977">
    <property type="entry name" value="HTH_TETR_2"/>
    <property type="match status" value="1"/>
</dbReference>
<evidence type="ECO:0000256" key="6">
    <source>
        <dbReference type="PROSITE-ProRule" id="PRU00335"/>
    </source>
</evidence>
<proteinExistence type="predicted"/>
<evidence type="ECO:0000256" key="2">
    <source>
        <dbReference type="ARBA" id="ARBA00022491"/>
    </source>
</evidence>
<keyword evidence="2" id="KW-0678">Repressor</keyword>
<dbReference type="EMBL" id="JAQNDK010000002">
    <property type="protein sequence ID" value="MDC0679109.1"/>
    <property type="molecule type" value="Genomic_DNA"/>
</dbReference>
<protein>
    <submittedName>
        <fullName evidence="8">TetR family transcriptional regulator</fullName>
    </submittedName>
</protein>
<keyword evidence="4 6" id="KW-0238">DNA-binding</keyword>
<sequence length="237" mass="25650">MAKKSTRGPERERRREDALTRERIVDAAIALLDADGEDGLTFRALAASLATGPGAIYWHVTNKGELLVAATDAVVARTMGEVRGSTRPHEAIHRIALGVFDAIEAHPWVGAQLSRAPWETAMLRIYERLGRQVEALGVRGRAQFTAASTLLGYVIGVSVQNATASQFARRELAPSTNRVDFLEAAAARWSELDAREYPFTRSVAAHLPGHDDRKEFLAGIDLILAGIAGRPISSSAT</sequence>
<dbReference type="Pfam" id="PF00440">
    <property type="entry name" value="TetR_N"/>
    <property type="match status" value="1"/>
</dbReference>
<keyword evidence="3" id="KW-0805">Transcription regulation</keyword>
<dbReference type="InterPro" id="IPR001647">
    <property type="entry name" value="HTH_TetR"/>
</dbReference>
<evidence type="ECO:0000256" key="1">
    <source>
        <dbReference type="ARBA" id="ARBA00002856"/>
    </source>
</evidence>
<dbReference type="InterPro" id="IPR009057">
    <property type="entry name" value="Homeodomain-like_sf"/>
</dbReference>
<dbReference type="RefSeq" id="WP_272096054.1">
    <property type="nucleotide sequence ID" value="NZ_JAQNDK010000002.1"/>
</dbReference>
<comment type="function">
    <text evidence="1">TetR is the repressor of the tetracycline resistance element; its N-terminal region forms a helix-turn-helix structure and binds DNA. Binding of tetracycline to TetR reduces the repressor affinity for the tetracycline resistance gene (tetA) promoter operator sites.</text>
</comment>
<evidence type="ECO:0000256" key="5">
    <source>
        <dbReference type="ARBA" id="ARBA00023163"/>
    </source>
</evidence>
<keyword evidence="9" id="KW-1185">Reference proteome</keyword>
<dbReference type="Proteomes" id="UP001217485">
    <property type="component" value="Unassembled WGS sequence"/>
</dbReference>
<evidence type="ECO:0000313" key="8">
    <source>
        <dbReference type="EMBL" id="MDC0679109.1"/>
    </source>
</evidence>
<dbReference type="PANTHER" id="PTHR30055">
    <property type="entry name" value="HTH-TYPE TRANSCRIPTIONAL REGULATOR RUTR"/>
    <property type="match status" value="1"/>
</dbReference>
<evidence type="ECO:0000313" key="9">
    <source>
        <dbReference type="Proteomes" id="UP001217485"/>
    </source>
</evidence>
<feature type="DNA-binding region" description="H-T-H motif" evidence="6">
    <location>
        <begin position="41"/>
        <end position="60"/>
    </location>
</feature>
<dbReference type="InterPro" id="IPR050109">
    <property type="entry name" value="HTH-type_TetR-like_transc_reg"/>
</dbReference>
<evidence type="ECO:0000256" key="4">
    <source>
        <dbReference type="ARBA" id="ARBA00023125"/>
    </source>
</evidence>
<dbReference type="Gene3D" id="1.10.357.10">
    <property type="entry name" value="Tetracycline Repressor, domain 2"/>
    <property type="match status" value="1"/>
</dbReference>
<keyword evidence="5" id="KW-0804">Transcription</keyword>
<dbReference type="InterPro" id="IPR004111">
    <property type="entry name" value="Repressor_TetR_C"/>
</dbReference>
<organism evidence="8 9">
    <name type="scientific">Sorangium atrum</name>
    <dbReference type="NCBI Taxonomy" id="2995308"/>
    <lineage>
        <taxon>Bacteria</taxon>
        <taxon>Pseudomonadati</taxon>
        <taxon>Myxococcota</taxon>
        <taxon>Polyangia</taxon>
        <taxon>Polyangiales</taxon>
        <taxon>Polyangiaceae</taxon>
        <taxon>Sorangium</taxon>
    </lineage>
</organism>
<dbReference type="Gene3D" id="1.10.10.60">
    <property type="entry name" value="Homeodomain-like"/>
    <property type="match status" value="1"/>
</dbReference>
<name>A0ABT5C021_9BACT</name>
<feature type="domain" description="HTH tetR-type" evidence="7">
    <location>
        <begin position="18"/>
        <end position="78"/>
    </location>
</feature>
<reference evidence="8 9" key="1">
    <citation type="submission" date="2023-01" db="EMBL/GenBank/DDBJ databases">
        <title>Minimal conservation of predation-associated metabolite biosynthetic gene clusters underscores biosynthetic potential of Myxococcota including descriptions for ten novel species: Archangium lansinium sp. nov., Myxococcus landrumus sp. nov., Nannocystis bai.</title>
        <authorList>
            <person name="Ahearne A."/>
            <person name="Stevens C."/>
            <person name="Dowd S."/>
        </authorList>
    </citation>
    <scope>NUCLEOTIDE SEQUENCE [LARGE SCALE GENOMIC DNA]</scope>
    <source>
        <strain evidence="8 9">WIWO2</strain>
    </source>
</reference>
<accession>A0ABT5C021</accession>